<dbReference type="STRING" id="3750.A0A498JVZ7"/>
<dbReference type="PANTHER" id="PTHR13454">
    <property type="entry name" value="PROTEIN MCM10 HOMOLOG"/>
    <property type="match status" value="1"/>
</dbReference>
<sequence length="149" mass="16804">MWTTARREIFVDVKVKVDPRLKGRPGCWATAGVLTEKGIPITSLNGKWFVYGNSDTISVFLFGDAYESYCKEQSGMVFALFNCTIRKDALKESQKYSSMRTELNGGELENSIKESLEFRRNLFGKTKQPLKLLSVEGLKKALRATSSFT</sequence>
<gene>
    <name evidence="2" type="ORF">DVH24_009977</name>
</gene>
<reference evidence="2 3" key="1">
    <citation type="submission" date="2018-10" db="EMBL/GenBank/DDBJ databases">
        <title>A high-quality apple genome assembly.</title>
        <authorList>
            <person name="Hu J."/>
        </authorList>
    </citation>
    <scope>NUCLEOTIDE SEQUENCE [LARGE SCALE GENOMIC DNA]</scope>
    <source>
        <strain evidence="3">cv. HFTH1</strain>
        <tissue evidence="2">Young leaf</tissue>
    </source>
</reference>
<protein>
    <recommendedName>
        <fullName evidence="1">MCM10 OB-fold domain-containing protein</fullName>
    </recommendedName>
</protein>
<dbReference type="Proteomes" id="UP000290289">
    <property type="component" value="Chromosome 5"/>
</dbReference>
<evidence type="ECO:0000259" key="1">
    <source>
        <dbReference type="Pfam" id="PF22379"/>
    </source>
</evidence>
<dbReference type="GO" id="GO:0003697">
    <property type="term" value="F:single-stranded DNA binding"/>
    <property type="evidence" value="ECO:0007669"/>
    <property type="project" value="InterPro"/>
</dbReference>
<dbReference type="GO" id="GO:0006270">
    <property type="term" value="P:DNA replication initiation"/>
    <property type="evidence" value="ECO:0007669"/>
    <property type="project" value="InterPro"/>
</dbReference>
<feature type="domain" description="MCM10 OB-fold" evidence="1">
    <location>
        <begin position="26"/>
        <end position="93"/>
    </location>
</feature>
<dbReference type="Pfam" id="PF22379">
    <property type="entry name" value="OB_MCM10"/>
    <property type="match status" value="1"/>
</dbReference>
<keyword evidence="3" id="KW-1185">Reference proteome</keyword>
<dbReference type="InterPro" id="IPR040184">
    <property type="entry name" value="Mcm10"/>
</dbReference>
<dbReference type="GO" id="GO:0043596">
    <property type="term" value="C:nuclear replication fork"/>
    <property type="evidence" value="ECO:0007669"/>
    <property type="project" value="TreeGrafter"/>
</dbReference>
<accession>A0A498JVZ7</accession>
<name>A0A498JVZ7_MALDO</name>
<organism evidence="2 3">
    <name type="scientific">Malus domestica</name>
    <name type="common">Apple</name>
    <name type="synonym">Pyrus malus</name>
    <dbReference type="NCBI Taxonomy" id="3750"/>
    <lineage>
        <taxon>Eukaryota</taxon>
        <taxon>Viridiplantae</taxon>
        <taxon>Streptophyta</taxon>
        <taxon>Embryophyta</taxon>
        <taxon>Tracheophyta</taxon>
        <taxon>Spermatophyta</taxon>
        <taxon>Magnoliopsida</taxon>
        <taxon>eudicotyledons</taxon>
        <taxon>Gunneridae</taxon>
        <taxon>Pentapetalae</taxon>
        <taxon>rosids</taxon>
        <taxon>fabids</taxon>
        <taxon>Rosales</taxon>
        <taxon>Rosaceae</taxon>
        <taxon>Amygdaloideae</taxon>
        <taxon>Maleae</taxon>
        <taxon>Malus</taxon>
    </lineage>
</organism>
<dbReference type="InterPro" id="IPR012340">
    <property type="entry name" value="NA-bd_OB-fold"/>
</dbReference>
<dbReference type="PANTHER" id="PTHR13454:SF11">
    <property type="entry name" value="PROTEIN MCM10 HOMOLOG"/>
    <property type="match status" value="1"/>
</dbReference>
<evidence type="ECO:0000313" key="3">
    <source>
        <dbReference type="Proteomes" id="UP000290289"/>
    </source>
</evidence>
<dbReference type="AlphaFoldDB" id="A0A498JVZ7"/>
<dbReference type="EMBL" id="RDQH01000331">
    <property type="protein sequence ID" value="RXH97652.1"/>
    <property type="molecule type" value="Genomic_DNA"/>
</dbReference>
<comment type="caution">
    <text evidence="2">The sequence shown here is derived from an EMBL/GenBank/DDBJ whole genome shotgun (WGS) entry which is preliminary data.</text>
</comment>
<proteinExistence type="predicted"/>
<dbReference type="InterPro" id="IPR055065">
    <property type="entry name" value="OB_MCM10"/>
</dbReference>
<evidence type="ECO:0000313" key="2">
    <source>
        <dbReference type="EMBL" id="RXH97652.1"/>
    </source>
</evidence>
<dbReference type="GO" id="GO:0003688">
    <property type="term" value="F:DNA replication origin binding"/>
    <property type="evidence" value="ECO:0007669"/>
    <property type="project" value="TreeGrafter"/>
</dbReference>
<dbReference type="Gene3D" id="2.40.50.140">
    <property type="entry name" value="Nucleic acid-binding proteins"/>
    <property type="match status" value="1"/>
</dbReference>